<gene>
    <name evidence="2" type="ORF">SAMN04487884_118103</name>
</gene>
<organism evidence="2 3">
    <name type="scientific">Butyrivibrio fibrisolvens</name>
    <dbReference type="NCBI Taxonomy" id="831"/>
    <lineage>
        <taxon>Bacteria</taxon>
        <taxon>Bacillati</taxon>
        <taxon>Bacillota</taxon>
        <taxon>Clostridia</taxon>
        <taxon>Lachnospirales</taxon>
        <taxon>Lachnospiraceae</taxon>
        <taxon>Butyrivibrio</taxon>
    </lineage>
</organism>
<dbReference type="eggNOG" id="COG5011">
    <property type="taxonomic scope" value="Bacteria"/>
</dbReference>
<feature type="domain" description="DUF2344" evidence="1">
    <location>
        <begin position="3"/>
        <end position="173"/>
    </location>
</feature>
<proteinExistence type="predicted"/>
<dbReference type="AlphaFoldDB" id="A0A1H9UI47"/>
<accession>A0A1H9UI47</accession>
<sequence>MTKIRLKFSKRGPVRFIGHLDLMRYFQKVNRRADIDVKYSEGFSPHQVLSFAEPLSVGATSDGEYLDIQMNSEPDIKTLIDQLNSVMNEGVEILDACILDEKSEKAMTLVDAAEWILTFREGKEPADGWEDELKEYMAKDELPAIKKTKRGETQINMKPLIFKAEVVSKKDLKGYSDPEYRYIDNNLDDNISCIHLFVSSGSADHLKPGMVIENFMRESGQQMQPNAIRLHRVDTFLKGEDEKGTYEVPMTDTEGKYKIYL</sequence>
<dbReference type="NCBIfam" id="TIGR03936">
    <property type="entry name" value="sam_1_link_chp"/>
    <property type="match status" value="1"/>
</dbReference>
<evidence type="ECO:0000313" key="2">
    <source>
        <dbReference type="EMBL" id="SES09042.1"/>
    </source>
</evidence>
<name>A0A1H9UI47_BUTFI</name>
<evidence type="ECO:0000313" key="3">
    <source>
        <dbReference type="Proteomes" id="UP000182584"/>
    </source>
</evidence>
<dbReference type="OrthoDB" id="9780488at2"/>
<dbReference type="RefSeq" id="WP_074757089.1">
    <property type="nucleotide sequence ID" value="NZ_FOGJ01000018.1"/>
</dbReference>
<dbReference type="EMBL" id="FOGJ01000018">
    <property type="protein sequence ID" value="SES09042.1"/>
    <property type="molecule type" value="Genomic_DNA"/>
</dbReference>
<protein>
    <submittedName>
        <fullName evidence="2">Radical SAM-linked protein</fullName>
    </submittedName>
</protein>
<reference evidence="2 3" key="1">
    <citation type="submission" date="2016-10" db="EMBL/GenBank/DDBJ databases">
        <authorList>
            <person name="de Groot N.N."/>
        </authorList>
    </citation>
    <scope>NUCLEOTIDE SEQUENCE [LARGE SCALE GENOMIC DNA]</scope>
    <source>
        <strain evidence="2 3">AR40</strain>
    </source>
</reference>
<dbReference type="Pfam" id="PF10105">
    <property type="entry name" value="DUF2344"/>
    <property type="match status" value="1"/>
</dbReference>
<dbReference type="Proteomes" id="UP000182584">
    <property type="component" value="Unassembled WGS sequence"/>
</dbReference>
<evidence type="ECO:0000259" key="1">
    <source>
        <dbReference type="Pfam" id="PF10105"/>
    </source>
</evidence>
<dbReference type="InterPro" id="IPR018768">
    <property type="entry name" value="DUF2344"/>
</dbReference>